<dbReference type="EMBL" id="JAERRA010000001">
    <property type="protein sequence ID" value="MBL0719089.1"/>
    <property type="molecule type" value="Genomic_DNA"/>
</dbReference>
<name>A0A9X1BQP1_9BURK</name>
<accession>A0A9X1BQP1</accession>
<sequence length="214" mass="21248">MSLPLAARLGAFVVWAVVAASVVAWGLRIARPGGGASTAPAVSSAAGLAGDPLRLLGAGPGPAAELEAVAETDADRGLRLIGVVAAQPPGAGVALFEQADRPLRPVRVGQVVDGDWVLLAVERRAVHLGPRGGPAERRLSLPDPAGGVSAMAPAAGLPPRPGLPAPGFPPPPSPPQAEPDPAVSPEADVPFAPEGQADPEDPVGMARRAAAAAR</sequence>
<dbReference type="AlphaFoldDB" id="A0A9X1BQP1"/>
<organism evidence="2 3">
    <name type="scientific">Aquariibacter lacus</name>
    <dbReference type="NCBI Taxonomy" id="2801332"/>
    <lineage>
        <taxon>Bacteria</taxon>
        <taxon>Pseudomonadati</taxon>
        <taxon>Pseudomonadota</taxon>
        <taxon>Betaproteobacteria</taxon>
        <taxon>Burkholderiales</taxon>
        <taxon>Sphaerotilaceae</taxon>
        <taxon>Aquariibacter</taxon>
    </lineage>
</organism>
<dbReference type="Proteomes" id="UP000643207">
    <property type="component" value="Unassembled WGS sequence"/>
</dbReference>
<comment type="caution">
    <text evidence="2">The sequence shown here is derived from an EMBL/GenBank/DDBJ whole genome shotgun (WGS) entry which is preliminary data.</text>
</comment>
<protein>
    <recommendedName>
        <fullName evidence="4">Type II secretion system protein GspC N-terminal domain-containing protein</fullName>
    </recommendedName>
</protein>
<keyword evidence="3" id="KW-1185">Reference proteome</keyword>
<reference evidence="2 3" key="1">
    <citation type="submission" date="2021-01" db="EMBL/GenBank/DDBJ databases">
        <title>Piscinibacter sp. Jin2 Genome sequencing and assembly.</title>
        <authorList>
            <person name="Kim I."/>
        </authorList>
    </citation>
    <scope>NUCLEOTIDE SEQUENCE [LARGE SCALE GENOMIC DNA]</scope>
    <source>
        <strain evidence="2 3">Jin2</strain>
    </source>
</reference>
<evidence type="ECO:0000256" key="1">
    <source>
        <dbReference type="SAM" id="MobiDB-lite"/>
    </source>
</evidence>
<proteinExistence type="predicted"/>
<dbReference type="RefSeq" id="WP_201824235.1">
    <property type="nucleotide sequence ID" value="NZ_JAERRA010000001.1"/>
</dbReference>
<evidence type="ECO:0000313" key="3">
    <source>
        <dbReference type="Proteomes" id="UP000643207"/>
    </source>
</evidence>
<feature type="region of interest" description="Disordered" evidence="1">
    <location>
        <begin position="129"/>
        <end position="214"/>
    </location>
</feature>
<gene>
    <name evidence="2" type="ORF">JI742_04215</name>
</gene>
<evidence type="ECO:0008006" key="4">
    <source>
        <dbReference type="Google" id="ProtNLM"/>
    </source>
</evidence>
<feature type="compositionally biased region" description="Pro residues" evidence="1">
    <location>
        <begin position="156"/>
        <end position="178"/>
    </location>
</feature>
<evidence type="ECO:0000313" key="2">
    <source>
        <dbReference type="EMBL" id="MBL0719089.1"/>
    </source>
</evidence>